<dbReference type="SMART" id="SM00233">
    <property type="entry name" value="PH"/>
    <property type="match status" value="1"/>
</dbReference>
<reference evidence="10" key="1">
    <citation type="journal article" date="2011" name="PLoS Biol.">
        <title>Gene gain and loss during evolution of obligate parasitism in the white rust pathogen of Arabidopsis thaliana.</title>
        <authorList>
            <person name="Kemen E."/>
            <person name="Gardiner A."/>
            <person name="Schultz-Larsen T."/>
            <person name="Kemen A.C."/>
            <person name="Balmuth A.L."/>
            <person name="Robert-Seilaniantz A."/>
            <person name="Bailey K."/>
            <person name="Holub E."/>
            <person name="Studholme D.J."/>
            <person name="Maclean D."/>
            <person name="Jones J.D."/>
        </authorList>
    </citation>
    <scope>NUCLEOTIDE SEQUENCE</scope>
</reference>
<feature type="region of interest" description="Disordered" evidence="7">
    <location>
        <begin position="240"/>
        <end position="273"/>
    </location>
</feature>
<proteinExistence type="predicted"/>
<dbReference type="Gene3D" id="1.10.510.10">
    <property type="entry name" value="Transferase(Phosphotransferase) domain 1"/>
    <property type="match status" value="1"/>
</dbReference>
<gene>
    <name evidence="10" type="primary">AlNc14C40G3469</name>
    <name evidence="10" type="ORF">ALNC14_039750</name>
</gene>
<dbReference type="PROSITE" id="PS50003">
    <property type="entry name" value="PH_DOMAIN"/>
    <property type="match status" value="1"/>
</dbReference>
<dbReference type="InterPro" id="IPR011009">
    <property type="entry name" value="Kinase-like_dom_sf"/>
</dbReference>
<reference evidence="10" key="2">
    <citation type="submission" date="2011-02" db="EMBL/GenBank/DDBJ databases">
        <authorList>
            <person name="MacLean D."/>
        </authorList>
    </citation>
    <scope>NUCLEOTIDE SEQUENCE</scope>
</reference>
<dbReference type="PANTHER" id="PTHR24055">
    <property type="entry name" value="MITOGEN-ACTIVATED PROTEIN KINASE"/>
    <property type="match status" value="1"/>
</dbReference>
<dbReference type="PROSITE" id="PS50011">
    <property type="entry name" value="PROTEIN_KINASE_DOM"/>
    <property type="match status" value="1"/>
</dbReference>
<keyword evidence="5 6" id="KW-0067">ATP-binding</keyword>
<evidence type="ECO:0000256" key="1">
    <source>
        <dbReference type="ARBA" id="ARBA00022527"/>
    </source>
</evidence>
<dbReference type="InterPro" id="IPR011993">
    <property type="entry name" value="PH-like_dom_sf"/>
</dbReference>
<dbReference type="Gene3D" id="2.30.29.30">
    <property type="entry name" value="Pleckstrin-homology domain (PH domain)/Phosphotyrosine-binding domain (PTB)"/>
    <property type="match status" value="1"/>
</dbReference>
<dbReference type="PROSITE" id="PS00107">
    <property type="entry name" value="PROTEIN_KINASE_ATP"/>
    <property type="match status" value="1"/>
</dbReference>
<dbReference type="GO" id="GO:0005524">
    <property type="term" value="F:ATP binding"/>
    <property type="evidence" value="ECO:0007669"/>
    <property type="project" value="UniProtKB-UniRule"/>
</dbReference>
<feature type="domain" description="Protein kinase" evidence="9">
    <location>
        <begin position="744"/>
        <end position="1055"/>
    </location>
</feature>
<dbReference type="SUPFAM" id="SSF50729">
    <property type="entry name" value="PH domain-like"/>
    <property type="match status" value="1"/>
</dbReference>
<name>F0W9L4_9STRA</name>
<keyword evidence="2" id="KW-0808">Transferase</keyword>
<dbReference type="CDD" id="cd00821">
    <property type="entry name" value="PH"/>
    <property type="match status" value="1"/>
</dbReference>
<evidence type="ECO:0000256" key="7">
    <source>
        <dbReference type="SAM" id="MobiDB-lite"/>
    </source>
</evidence>
<dbReference type="FunFam" id="1.10.510.10:FF:000040">
    <property type="entry name" value="Mitogen-activated protein kinase"/>
    <property type="match status" value="1"/>
</dbReference>
<evidence type="ECO:0000256" key="2">
    <source>
        <dbReference type="ARBA" id="ARBA00022679"/>
    </source>
</evidence>
<accession>F0W9L4</accession>
<evidence type="ECO:0000256" key="5">
    <source>
        <dbReference type="ARBA" id="ARBA00022840"/>
    </source>
</evidence>
<dbReference type="Gene3D" id="3.30.200.20">
    <property type="entry name" value="Phosphorylase Kinase, domain 1"/>
    <property type="match status" value="1"/>
</dbReference>
<dbReference type="InterPro" id="IPR008271">
    <property type="entry name" value="Ser/Thr_kinase_AS"/>
</dbReference>
<feature type="compositionally biased region" description="Polar residues" evidence="7">
    <location>
        <begin position="249"/>
        <end position="273"/>
    </location>
</feature>
<dbReference type="InterPro" id="IPR001849">
    <property type="entry name" value="PH_domain"/>
</dbReference>
<keyword evidence="4 10" id="KW-0418">Kinase</keyword>
<protein>
    <submittedName>
        <fullName evidence="10">Serine/threonine protein kinase putative</fullName>
    </submittedName>
</protein>
<dbReference type="GO" id="GO:0004674">
    <property type="term" value="F:protein serine/threonine kinase activity"/>
    <property type="evidence" value="ECO:0007669"/>
    <property type="project" value="UniProtKB-KW"/>
</dbReference>
<dbReference type="HOGENOM" id="CLU_008992_1_0_1"/>
<dbReference type="InterPro" id="IPR000719">
    <property type="entry name" value="Prot_kinase_dom"/>
</dbReference>
<evidence type="ECO:0000256" key="3">
    <source>
        <dbReference type="ARBA" id="ARBA00022741"/>
    </source>
</evidence>
<dbReference type="Pfam" id="PF00069">
    <property type="entry name" value="Pkinase"/>
    <property type="match status" value="1"/>
</dbReference>
<dbReference type="EMBL" id="FR824085">
    <property type="protein sequence ID" value="CCA17832.1"/>
    <property type="molecule type" value="Genomic_DNA"/>
</dbReference>
<evidence type="ECO:0000313" key="10">
    <source>
        <dbReference type="EMBL" id="CCA17832.1"/>
    </source>
</evidence>
<evidence type="ECO:0000256" key="4">
    <source>
        <dbReference type="ARBA" id="ARBA00022777"/>
    </source>
</evidence>
<dbReference type="SMART" id="SM00220">
    <property type="entry name" value="S_TKc"/>
    <property type="match status" value="1"/>
</dbReference>
<dbReference type="SUPFAM" id="SSF56112">
    <property type="entry name" value="Protein kinase-like (PK-like)"/>
    <property type="match status" value="1"/>
</dbReference>
<keyword evidence="3 6" id="KW-0547">Nucleotide-binding</keyword>
<dbReference type="Pfam" id="PF00169">
    <property type="entry name" value="PH"/>
    <property type="match status" value="1"/>
</dbReference>
<dbReference type="InterPro" id="IPR050117">
    <property type="entry name" value="MAPK"/>
</dbReference>
<dbReference type="InterPro" id="IPR017441">
    <property type="entry name" value="Protein_kinase_ATP_BS"/>
</dbReference>
<evidence type="ECO:0000259" key="8">
    <source>
        <dbReference type="PROSITE" id="PS50003"/>
    </source>
</evidence>
<dbReference type="AlphaFoldDB" id="F0W9L4"/>
<dbReference type="CDD" id="cd07834">
    <property type="entry name" value="STKc_MAPK"/>
    <property type="match status" value="1"/>
</dbReference>
<sequence length="1125" mass="129457">MIRMSTIFSTLNGLFLRSYRPIRSLVTSYGMTMAQIHWEGYLQKRSDWLKHWETFYFVLNGRYLYCYLSEEDARHQPDKSRIKNGKLFAFSHRITVMKAWDVEDPLHVAAMVSNDARTTAPNSFSFRFTLQTEKGHHLEFRTNSEASKQTWLQFASTAIVAFDHLDQSTLPPKSSEQTKMCKCGFYHEDKDNEIELLRLVKEFYEVYEYTYTGLCEKEGYRLSLLQQQSQGDQKKIAACMQAEHDQATEKQTSSSSGSHMKASVTQSNSSRSNTVQKNYHLVAPNQPILHTDTQPPSHIGVNQFWSLLSPDVILRSNYLPMVPFEGKFRGFPGILKYLSQLTNSVVLEQFSVKSIQYETETGDLDDVRGINWSGMKNRIIVVTGNETIRVRSTQTTFMQQWTHKLHFRPFYNTNGITNSAGKQHDEETSEKYQVHRWEIFGDVVASSVAFQHPGQLPSTTLTLPSLTEQIRESFVGGYIVCIRLNRVTDVPRHLTSSEKYYIRCSLDTNELDGVWHTEAQSHPVWPETVITSEGPIHLSYCYDQDLHLHFDRLSRDDNTTLLIELCRVDDENSQDRSSRSHAIKQERIKINRRVNVMAQTFVNLARALNRPCLHDTECIRKNYILSNPNVSFFGKVELEIIVSKGDQGEPCQTQDTIFNTLQGSRGHSFVGLDYAHQAPDTVQGEPTLTKDPSSPMCLSASISSFSIGKKDSPRKGARRLPIDLDGMMHQFVINGVRYQLDEKYRMVRIVGRGTYGEVIAACDFVNGGTYAIKKVARFLRHPQVAWLALREIKLMRELGGELGIRKRKENDKLDPGHPCLLPIYELQKPIDYENFQDLYIIQPLMETDLGRIIHSPTTLNDDQIQFFMYQILCGLKYLHSANVLHRDLKPSNILVNSDCRIRICDFGLARFVSEDTSEDEQGLSEYVVTRWYRAPELLLANIYTKAIDMWSVGCILAELLGRRILFPGTSYVDQLKWIIDVLGTPTTFSFVDNPAARRFAGRQFLANFKNRAIRVQWRDLFPNANPDALNLLDRLLQFDPNDRCTVEEALDSSYVQSWRASMSCHAKKHRDGGQFDREMERSCSTHIVGRLRDWERHLGRGPRKTQLLENPEMLKRLLYDEVMKS</sequence>
<feature type="domain" description="PH" evidence="8">
    <location>
        <begin position="35"/>
        <end position="160"/>
    </location>
</feature>
<feature type="binding site" evidence="6">
    <location>
        <position position="774"/>
    </location>
    <ligand>
        <name>ATP</name>
        <dbReference type="ChEBI" id="CHEBI:30616"/>
    </ligand>
</feature>
<evidence type="ECO:0000259" key="9">
    <source>
        <dbReference type="PROSITE" id="PS50011"/>
    </source>
</evidence>
<dbReference type="PROSITE" id="PS00108">
    <property type="entry name" value="PROTEIN_KINASE_ST"/>
    <property type="match status" value="1"/>
</dbReference>
<keyword evidence="1 10" id="KW-0723">Serine/threonine-protein kinase</keyword>
<evidence type="ECO:0000256" key="6">
    <source>
        <dbReference type="PROSITE-ProRule" id="PRU10141"/>
    </source>
</evidence>
<organism evidence="10">
    <name type="scientific">Albugo laibachii Nc14</name>
    <dbReference type="NCBI Taxonomy" id="890382"/>
    <lineage>
        <taxon>Eukaryota</taxon>
        <taxon>Sar</taxon>
        <taxon>Stramenopiles</taxon>
        <taxon>Oomycota</taxon>
        <taxon>Peronosporomycetes</taxon>
        <taxon>Albuginales</taxon>
        <taxon>Albuginaceae</taxon>
        <taxon>Albugo</taxon>
    </lineage>
</organism>